<keyword evidence="1" id="KW-1133">Transmembrane helix</keyword>
<organism evidence="2 3">
    <name type="scientific">Aspergillus fumigatus (strain CBS 144.89 / FGSC A1163 / CEA10)</name>
    <name type="common">Neosartorya fumigata</name>
    <dbReference type="NCBI Taxonomy" id="451804"/>
    <lineage>
        <taxon>Eukaryota</taxon>
        <taxon>Fungi</taxon>
        <taxon>Dikarya</taxon>
        <taxon>Ascomycota</taxon>
        <taxon>Pezizomycotina</taxon>
        <taxon>Eurotiomycetes</taxon>
        <taxon>Eurotiomycetidae</taxon>
        <taxon>Eurotiales</taxon>
        <taxon>Aspergillaceae</taxon>
        <taxon>Aspergillus</taxon>
        <taxon>Aspergillus subgen. Fumigati</taxon>
    </lineage>
</organism>
<evidence type="ECO:0000256" key="1">
    <source>
        <dbReference type="SAM" id="Phobius"/>
    </source>
</evidence>
<keyword evidence="1" id="KW-0472">Membrane</keyword>
<protein>
    <submittedName>
        <fullName evidence="2">Uncharacterized protein</fullName>
    </submittedName>
</protein>
<keyword evidence="3" id="KW-1185">Reference proteome</keyword>
<feature type="transmembrane region" description="Helical" evidence="1">
    <location>
        <begin position="64"/>
        <end position="87"/>
    </location>
</feature>
<reference evidence="2 3" key="1">
    <citation type="journal article" date="2008" name="PLoS Genet.">
        <title>Genomic islands in the pathogenic filamentous fungus Aspergillus fumigatus.</title>
        <authorList>
            <person name="Fedorova N.D."/>
            <person name="Khaldi N."/>
            <person name="Joardar V.S."/>
            <person name="Maiti R."/>
            <person name="Amedeo P."/>
            <person name="Anderson M.J."/>
            <person name="Crabtree J."/>
            <person name="Silva J.C."/>
            <person name="Badger J.H."/>
            <person name="Albarraq A."/>
            <person name="Angiuoli S."/>
            <person name="Bussey H."/>
            <person name="Bowyer P."/>
            <person name="Cotty P.J."/>
            <person name="Dyer P.S."/>
            <person name="Egan A."/>
            <person name="Galens K."/>
            <person name="Fraser-Liggett C.M."/>
            <person name="Haas B.J."/>
            <person name="Inman J.M."/>
            <person name="Kent R."/>
            <person name="Lemieux S."/>
            <person name="Malavazi I."/>
            <person name="Orvis J."/>
            <person name="Roemer T."/>
            <person name="Ronning C.M."/>
            <person name="Sundaram J.P."/>
            <person name="Sutton G."/>
            <person name="Turner G."/>
            <person name="Venter J.C."/>
            <person name="White O.R."/>
            <person name="Whitty B.R."/>
            <person name="Youngman P."/>
            <person name="Wolfe K.H."/>
            <person name="Goldman G.H."/>
            <person name="Wortman J.R."/>
            <person name="Jiang B."/>
            <person name="Denning D.W."/>
            <person name="Nierman W.C."/>
        </authorList>
    </citation>
    <scope>NUCLEOTIDE SEQUENCE [LARGE SCALE GENOMIC DNA]</scope>
    <source>
        <strain evidence="3">CBS 144.89 / FGSC A1163 / CEA10</strain>
    </source>
</reference>
<feature type="transmembrane region" description="Helical" evidence="1">
    <location>
        <begin position="108"/>
        <end position="131"/>
    </location>
</feature>
<sequence length="237" mass="26826">MSSSRYQELWVSQEPVQPATRETDTVRSAWQLPAAMASTLSLLGYMMIPLALEKPENNPQINKTVLTIAAMVLIGVAYALSFVIVCAQIDQRAYLLHSVFLYVWPREAPCLTSSLFGLFNLVFSILCRNILPMNNLSTIVVSLCCAFVFLYALGALWIYGRTFADRTRIQYGSASPTLLTEEEMQRQQLLRLLQQNGKKKRSSAKAVQKTFKVDVPEVVSPGKGWDRYMPPREEYFI</sequence>
<evidence type="ECO:0000313" key="3">
    <source>
        <dbReference type="Proteomes" id="UP000001699"/>
    </source>
</evidence>
<dbReference type="AlphaFoldDB" id="B0XN62"/>
<dbReference type="OrthoDB" id="3254104at2759"/>
<dbReference type="EMBL" id="DS499594">
    <property type="protein sequence ID" value="EDP56752.1"/>
    <property type="molecule type" value="Genomic_DNA"/>
</dbReference>
<feature type="transmembrane region" description="Helical" evidence="1">
    <location>
        <begin position="30"/>
        <end position="52"/>
    </location>
</feature>
<keyword evidence="1" id="KW-0812">Transmembrane</keyword>
<dbReference type="Proteomes" id="UP000001699">
    <property type="component" value="Unassembled WGS sequence"/>
</dbReference>
<dbReference type="VEuPathDB" id="FungiDB:AFUB_014710"/>
<evidence type="ECO:0000313" key="2">
    <source>
        <dbReference type="EMBL" id="EDP56752.1"/>
    </source>
</evidence>
<proteinExistence type="predicted"/>
<accession>B0XN62</accession>
<gene>
    <name evidence="2" type="ORF">AFUB_014710</name>
</gene>
<feature type="transmembrane region" description="Helical" evidence="1">
    <location>
        <begin position="137"/>
        <end position="159"/>
    </location>
</feature>
<name>B0XN62_ASPFC</name>
<dbReference type="HOGENOM" id="CLU_097253_0_0_1"/>